<evidence type="ECO:0000313" key="1">
    <source>
        <dbReference type="EMBL" id="OCX72249.1"/>
    </source>
</evidence>
<keyword evidence="4" id="KW-1185">Reference proteome</keyword>
<dbReference type="AlphaFoldDB" id="A0A1C2I8D4"/>
<evidence type="ECO:0000313" key="4">
    <source>
        <dbReference type="Proteomes" id="UP000095008"/>
    </source>
</evidence>
<dbReference type="SUPFAM" id="SSF52799">
    <property type="entry name" value="(Phosphotyrosine protein) phosphatases II"/>
    <property type="match status" value="1"/>
</dbReference>
<protein>
    <submittedName>
        <fullName evidence="1">Protein tyrosine phosphatase</fullName>
    </submittedName>
</protein>
<dbReference type="InterPro" id="IPR029021">
    <property type="entry name" value="Prot-tyrosine_phosphatase-like"/>
</dbReference>
<reference evidence="1 3" key="1">
    <citation type="journal article" date="2016" name="Int. J. Mol. Sci.">
        <title>Comparative genomics of the extreme acidophile Acidithiobacillus thiooxidans reveals intraspecific divergence and niche adaptation.</title>
        <authorList>
            <person name="Zhang X."/>
            <person name="Feng X."/>
            <person name="Tao J."/>
            <person name="Ma L."/>
            <person name="Xiao Y."/>
            <person name="Liang Y."/>
            <person name="Liu X."/>
            <person name="Yin H."/>
        </authorList>
    </citation>
    <scope>NUCLEOTIDE SEQUENCE [LARGE SCALE GENOMIC DNA]</scope>
    <source>
        <strain evidence="1 3">A02</strain>
        <strain evidence="2">DXS-W</strain>
    </source>
</reference>
<dbReference type="Proteomes" id="UP000094893">
    <property type="component" value="Unassembled WGS sequence"/>
</dbReference>
<dbReference type="Gene3D" id="3.90.190.10">
    <property type="entry name" value="Protein tyrosine phosphatase superfamily"/>
    <property type="match status" value="1"/>
</dbReference>
<dbReference type="EMBL" id="LWRY01000019">
    <property type="protein sequence ID" value="OCX75244.1"/>
    <property type="molecule type" value="Genomic_DNA"/>
</dbReference>
<dbReference type="OrthoDB" id="9814896at2"/>
<organism evidence="1 3">
    <name type="scientific">Acidithiobacillus thiooxidans</name>
    <name type="common">Thiobacillus thiooxidans</name>
    <dbReference type="NCBI Taxonomy" id="930"/>
    <lineage>
        <taxon>Bacteria</taxon>
        <taxon>Pseudomonadati</taxon>
        <taxon>Pseudomonadota</taxon>
        <taxon>Acidithiobacillia</taxon>
        <taxon>Acidithiobacillales</taxon>
        <taxon>Acidithiobacillaceae</taxon>
        <taxon>Acidithiobacillus</taxon>
    </lineage>
</organism>
<dbReference type="eggNOG" id="COG2365">
    <property type="taxonomic scope" value="Bacteria"/>
</dbReference>
<gene>
    <name evidence="2" type="ORF">A6M23_03210</name>
    <name evidence="1" type="ORF">A6P07_10305</name>
</gene>
<dbReference type="Proteomes" id="UP000095008">
    <property type="component" value="Unassembled WGS sequence"/>
</dbReference>
<accession>A0A1C2I8D4</accession>
<sequence>MNPSLRLLPEERRRYRRHQFWSDHGIFREWFYANFHEMAPGVFRSAQPSPRQLRLWHKRHALRAVLNLRAPAPREPHYRLEQEICDATGMQHIVLHGFGSRDLPEKERLLAAMDLLTELPKPFLLHCKSGADRAGFMSVLYMHLVLQQPIAEAQKQLRLWPFGHIRHANTGILDWFFASYRLALGNEPGLTLRQWVERDYDRDALLKSFRPWYRLDWLTDRLLRRE</sequence>
<name>A0A1C2I8D4_ACITH</name>
<dbReference type="RefSeq" id="WP_024893357.1">
    <property type="nucleotide sequence ID" value="NZ_JAAOMO010000132.1"/>
</dbReference>
<evidence type="ECO:0000313" key="3">
    <source>
        <dbReference type="Proteomes" id="UP000094893"/>
    </source>
</evidence>
<comment type="caution">
    <text evidence="1">The sequence shown here is derived from an EMBL/GenBank/DDBJ whole genome shotgun (WGS) entry which is preliminary data.</text>
</comment>
<dbReference type="EMBL" id="LWSA01000147">
    <property type="protein sequence ID" value="OCX72249.1"/>
    <property type="molecule type" value="Genomic_DNA"/>
</dbReference>
<evidence type="ECO:0000313" key="2">
    <source>
        <dbReference type="EMBL" id="OCX75244.1"/>
    </source>
</evidence>
<proteinExistence type="predicted"/>
<dbReference type="STRING" id="930.GCA_002079865_02458"/>